<proteinExistence type="inferred from homology"/>
<comment type="subcellular location">
    <subcellularLocation>
        <location evidence="1">Secreted</location>
    </subcellularLocation>
</comment>
<keyword evidence="6" id="KW-1185">Reference proteome</keyword>
<evidence type="ECO:0000313" key="6">
    <source>
        <dbReference type="Proteomes" id="UP000824782"/>
    </source>
</evidence>
<evidence type="ECO:0000256" key="1">
    <source>
        <dbReference type="ARBA" id="ARBA00004613"/>
    </source>
</evidence>
<keyword evidence="4" id="KW-1015">Disulfide bond</keyword>
<dbReference type="Pfam" id="PF05825">
    <property type="entry name" value="PSP94"/>
    <property type="match status" value="1"/>
</dbReference>
<evidence type="ECO:0000256" key="2">
    <source>
        <dbReference type="ARBA" id="ARBA00010352"/>
    </source>
</evidence>
<comment type="caution">
    <text evidence="5">The sequence shown here is derived from an EMBL/GenBank/DDBJ whole genome shotgun (WGS) entry which is preliminary data.</text>
</comment>
<dbReference type="Gene3D" id="2.60.40.1900">
    <property type="entry name" value="Beta-microseminoprotein (PSP94) domain"/>
    <property type="match status" value="1"/>
</dbReference>
<reference evidence="5" key="1">
    <citation type="thesis" date="2020" institute="ProQuest LLC" country="789 East Eisenhower Parkway, Ann Arbor, MI, USA">
        <title>Comparative Genomics and Chromosome Evolution.</title>
        <authorList>
            <person name="Mudd A.B."/>
        </authorList>
    </citation>
    <scope>NUCLEOTIDE SEQUENCE</scope>
    <source>
        <strain evidence="5">237g6f4</strain>
        <tissue evidence="5">Blood</tissue>
    </source>
</reference>
<gene>
    <name evidence="5" type="ORF">GDO81_004355</name>
</gene>
<accession>A0AAV6ZZ85</accession>
<evidence type="ECO:0000313" key="5">
    <source>
        <dbReference type="EMBL" id="KAG8551976.1"/>
    </source>
</evidence>
<comment type="similarity">
    <text evidence="2">Belongs to the beta-microseminoprotein family.</text>
</comment>
<organism evidence="5 6">
    <name type="scientific">Engystomops pustulosus</name>
    <name type="common">Tungara frog</name>
    <name type="synonym">Physalaemus pustulosus</name>
    <dbReference type="NCBI Taxonomy" id="76066"/>
    <lineage>
        <taxon>Eukaryota</taxon>
        <taxon>Metazoa</taxon>
        <taxon>Chordata</taxon>
        <taxon>Craniata</taxon>
        <taxon>Vertebrata</taxon>
        <taxon>Euteleostomi</taxon>
        <taxon>Amphibia</taxon>
        <taxon>Batrachia</taxon>
        <taxon>Anura</taxon>
        <taxon>Neobatrachia</taxon>
        <taxon>Hyloidea</taxon>
        <taxon>Leptodactylidae</taxon>
        <taxon>Leiuperinae</taxon>
        <taxon>Engystomops</taxon>
    </lineage>
</organism>
<evidence type="ECO:0008006" key="7">
    <source>
        <dbReference type="Google" id="ProtNLM"/>
    </source>
</evidence>
<dbReference type="EMBL" id="WNYA01000011">
    <property type="protein sequence ID" value="KAG8551976.1"/>
    <property type="molecule type" value="Genomic_DNA"/>
</dbReference>
<name>A0AAV6ZZ85_ENGPU</name>
<dbReference type="GO" id="GO:0005576">
    <property type="term" value="C:extracellular region"/>
    <property type="evidence" value="ECO:0007669"/>
    <property type="project" value="UniProtKB-SubCell"/>
</dbReference>
<evidence type="ECO:0000256" key="4">
    <source>
        <dbReference type="ARBA" id="ARBA00023157"/>
    </source>
</evidence>
<sequence length="123" mass="13925">MILLLSGYISRQQSENKLFAVLFGAGILLTLCNAACFTKEPEIHEPPINGCFFEDEVHSFSSDWVTKDCMKCRCDNGGTLTCCQMLGLPIYIGRSDCEVLEDKKTCTYRIVYTSDHTKDCRDY</sequence>
<protein>
    <recommendedName>
        <fullName evidence="7">Beta-microseminoprotein</fullName>
    </recommendedName>
</protein>
<dbReference type="Proteomes" id="UP000824782">
    <property type="component" value="Unassembled WGS sequence"/>
</dbReference>
<dbReference type="PANTHER" id="PTHR10500">
    <property type="entry name" value="BETA-MICROSEMINOPROTEIN"/>
    <property type="match status" value="1"/>
</dbReference>
<evidence type="ECO:0000256" key="3">
    <source>
        <dbReference type="ARBA" id="ARBA00022525"/>
    </source>
</evidence>
<dbReference type="AlphaFoldDB" id="A0AAV6ZZ85"/>
<dbReference type="InterPro" id="IPR008735">
    <property type="entry name" value="PSP94"/>
</dbReference>
<keyword evidence="3" id="KW-0964">Secreted</keyword>
<dbReference type="PANTHER" id="PTHR10500:SF7">
    <property type="entry name" value="BETA-MICROSEMINOPROTEIN"/>
    <property type="match status" value="1"/>
</dbReference>